<dbReference type="EMBL" id="CP140152">
    <property type="protein sequence ID" value="WQH05251.1"/>
    <property type="molecule type" value="Genomic_DNA"/>
</dbReference>
<feature type="domain" description="SGNH hydrolase-type esterase" evidence="2">
    <location>
        <begin position="278"/>
        <end position="474"/>
    </location>
</feature>
<dbReference type="CDD" id="cd01830">
    <property type="entry name" value="XynE_like"/>
    <property type="match status" value="1"/>
</dbReference>
<dbReference type="InterPro" id="IPR036514">
    <property type="entry name" value="SGNH_hydro_sf"/>
</dbReference>
<evidence type="ECO:0000256" key="1">
    <source>
        <dbReference type="SAM" id="SignalP"/>
    </source>
</evidence>
<dbReference type="Proteomes" id="UP001326110">
    <property type="component" value="Chromosome"/>
</dbReference>
<gene>
    <name evidence="3" type="ORF">SR858_02660</name>
</gene>
<dbReference type="SUPFAM" id="SSF52266">
    <property type="entry name" value="SGNH hydrolase"/>
    <property type="match status" value="1"/>
</dbReference>
<dbReference type="PANTHER" id="PTHR43784">
    <property type="entry name" value="GDSL-LIKE LIPASE/ACYLHYDROLASE, PUTATIVE (AFU_ORTHOLOGUE AFUA_2G00820)-RELATED"/>
    <property type="match status" value="1"/>
</dbReference>
<proteinExistence type="predicted"/>
<dbReference type="InterPro" id="IPR013830">
    <property type="entry name" value="SGNH_hydro"/>
</dbReference>
<dbReference type="RefSeq" id="WP_084670222.1">
    <property type="nucleotide sequence ID" value="NZ_CP140152.1"/>
</dbReference>
<reference evidence="3 4" key="1">
    <citation type="submission" date="2023-11" db="EMBL/GenBank/DDBJ databases">
        <title>MicrobeMod: A computational toolkit for identifying prokaryotic methylation and restriction-modification with nanopore sequencing.</title>
        <authorList>
            <person name="Crits-Christoph A."/>
            <person name="Kang S.C."/>
            <person name="Lee H."/>
            <person name="Ostrov N."/>
        </authorList>
    </citation>
    <scope>NUCLEOTIDE SEQUENCE [LARGE SCALE GENOMIC DNA]</scope>
    <source>
        <strain evidence="3 4">ATCC 25935</strain>
    </source>
</reference>
<evidence type="ECO:0000313" key="4">
    <source>
        <dbReference type="Proteomes" id="UP001326110"/>
    </source>
</evidence>
<evidence type="ECO:0000259" key="2">
    <source>
        <dbReference type="Pfam" id="PF13472"/>
    </source>
</evidence>
<dbReference type="InterPro" id="IPR053140">
    <property type="entry name" value="GDSL_Rv0518-like"/>
</dbReference>
<accession>A0ABZ0XZP8</accession>
<dbReference type="GO" id="GO:0016787">
    <property type="term" value="F:hydrolase activity"/>
    <property type="evidence" value="ECO:0007669"/>
    <property type="project" value="UniProtKB-KW"/>
</dbReference>
<keyword evidence="4" id="KW-1185">Reference proteome</keyword>
<sequence length="487" mass="49091">MATRTISLAAIAALSSILAAGLPALAAPQAPTSTWTASWYASPHATWGADFALPTGVPPVLARQTVRETARLSVGGTRVRIVLSNRYGTQPVHVGAARVTRVANATTVARAVPAAHNATAGATAAASASASAAAAAAAAPASAAAAAAAAPAPAASSAPAAATAATAAGIPLTFGGQTAAIIAPGAPLVSDPVDLPVAALEQLAVSVYLPQATPLATFHWGAQQTGTIEAGDTTAAPPHQYQAQAQAQAQVQVQVLHGRALLAGILVQSDTGRDVVVAFGDSITDGNGSTPDQDLRWPDVLAATMAQQGVAVVNAGISGARLLGDRMGVNAAARFGPDVLDQPGVATVVVLLGINDIGWPGSAFAPDEPAMTAPRMIAAYRQLIAQARLHKVRIVGATLAPFEGALHGTPFDGYYTPAKDDVRREVNRWILESGEFDAVADVDAALRDPQHRARLLARFDSGDHLHPGDAGYEAIAAAVAAALGKAD</sequence>
<organism evidence="3 4">
    <name type="scientific">Duganella zoogloeoides</name>
    <dbReference type="NCBI Taxonomy" id="75659"/>
    <lineage>
        <taxon>Bacteria</taxon>
        <taxon>Pseudomonadati</taxon>
        <taxon>Pseudomonadota</taxon>
        <taxon>Betaproteobacteria</taxon>
        <taxon>Burkholderiales</taxon>
        <taxon>Oxalobacteraceae</taxon>
        <taxon>Telluria group</taxon>
        <taxon>Duganella</taxon>
    </lineage>
</organism>
<keyword evidence="1" id="KW-0732">Signal</keyword>
<dbReference type="Gene3D" id="3.40.50.1110">
    <property type="entry name" value="SGNH hydrolase"/>
    <property type="match status" value="1"/>
</dbReference>
<feature type="signal peptide" evidence="1">
    <location>
        <begin position="1"/>
        <end position="26"/>
    </location>
</feature>
<feature type="chain" id="PRO_5047471293" evidence="1">
    <location>
        <begin position="27"/>
        <end position="487"/>
    </location>
</feature>
<evidence type="ECO:0000313" key="3">
    <source>
        <dbReference type="EMBL" id="WQH05251.1"/>
    </source>
</evidence>
<protein>
    <submittedName>
        <fullName evidence="3">SGNH/GDSL hydrolase family protein</fullName>
    </submittedName>
</protein>
<dbReference type="PANTHER" id="PTHR43784:SF2">
    <property type="entry name" value="GDSL-LIKE LIPASE_ACYLHYDROLASE, PUTATIVE (AFU_ORTHOLOGUE AFUA_2G00820)-RELATED"/>
    <property type="match status" value="1"/>
</dbReference>
<name>A0ABZ0XZP8_9BURK</name>
<keyword evidence="3" id="KW-0378">Hydrolase</keyword>
<dbReference type="Pfam" id="PF13472">
    <property type="entry name" value="Lipase_GDSL_2"/>
    <property type="match status" value="1"/>
</dbReference>